<dbReference type="InterPro" id="IPR003738">
    <property type="entry name" value="SRAP"/>
</dbReference>
<evidence type="ECO:0000313" key="2">
    <source>
        <dbReference type="Proteomes" id="UP000321734"/>
    </source>
</evidence>
<dbReference type="Pfam" id="PF02586">
    <property type="entry name" value="SRAP"/>
    <property type="match status" value="1"/>
</dbReference>
<gene>
    <name evidence="1" type="ORF">ES711_01200</name>
</gene>
<dbReference type="InterPro" id="IPR036590">
    <property type="entry name" value="SRAP-like"/>
</dbReference>
<sequence>METLQSGNKIYTNALKQRRCVVLSTGFYTTLLSDGSVERCLVHLPNFEPFPIAAIYNELTDGFITCSLVLIPSNDSFKNIPNLSELKPLVLNDKELKQWLDTSTPLCGINKIYEKHHSLDFVFEVEPSVV</sequence>
<proteinExistence type="predicted"/>
<evidence type="ECO:0000313" key="1">
    <source>
        <dbReference type="EMBL" id="TXE10552.1"/>
    </source>
</evidence>
<protein>
    <submittedName>
        <fullName evidence="1">SOS response-associated peptidase</fullName>
    </submittedName>
</protein>
<dbReference type="OrthoDB" id="9782620at2"/>
<dbReference type="SUPFAM" id="SSF143081">
    <property type="entry name" value="BB1717-like"/>
    <property type="match status" value="1"/>
</dbReference>
<dbReference type="AlphaFoldDB" id="A0A5C7AXV6"/>
<dbReference type="GO" id="GO:0106300">
    <property type="term" value="P:protein-DNA covalent cross-linking repair"/>
    <property type="evidence" value="ECO:0007669"/>
    <property type="project" value="InterPro"/>
</dbReference>
<dbReference type="RefSeq" id="WP_146888777.1">
    <property type="nucleotide sequence ID" value="NZ_VORX01000001.1"/>
</dbReference>
<comment type="caution">
    <text evidence="1">The sequence shown here is derived from an EMBL/GenBank/DDBJ whole genome shotgun (WGS) entry which is preliminary data.</text>
</comment>
<dbReference type="GO" id="GO:0003697">
    <property type="term" value="F:single-stranded DNA binding"/>
    <property type="evidence" value="ECO:0007669"/>
    <property type="project" value="InterPro"/>
</dbReference>
<reference evidence="1 2" key="1">
    <citation type="submission" date="2019-08" db="EMBL/GenBank/DDBJ databases">
        <title>Genome sequence of Gelidibacter salicanalis IC162T.</title>
        <authorList>
            <person name="Bowman J.P."/>
        </authorList>
    </citation>
    <scope>NUCLEOTIDE SEQUENCE [LARGE SCALE GENOMIC DNA]</scope>
    <source>
        <strain evidence="1 2">IC162</strain>
    </source>
</reference>
<accession>A0A5C7AXV6</accession>
<organism evidence="1 2">
    <name type="scientific">Gelidibacter salicanalis</name>
    <dbReference type="NCBI Taxonomy" id="291193"/>
    <lineage>
        <taxon>Bacteria</taxon>
        <taxon>Pseudomonadati</taxon>
        <taxon>Bacteroidota</taxon>
        <taxon>Flavobacteriia</taxon>
        <taxon>Flavobacteriales</taxon>
        <taxon>Flavobacteriaceae</taxon>
        <taxon>Gelidibacter</taxon>
    </lineage>
</organism>
<dbReference type="Proteomes" id="UP000321734">
    <property type="component" value="Unassembled WGS sequence"/>
</dbReference>
<name>A0A5C7AXV6_9FLAO</name>
<keyword evidence="2" id="KW-1185">Reference proteome</keyword>
<dbReference type="Gene3D" id="3.90.1680.10">
    <property type="entry name" value="SOS response associated peptidase-like"/>
    <property type="match status" value="1"/>
</dbReference>
<dbReference type="EMBL" id="VORX01000001">
    <property type="protein sequence ID" value="TXE10552.1"/>
    <property type="molecule type" value="Genomic_DNA"/>
</dbReference>